<reference evidence="3 4" key="2">
    <citation type="journal article" date="2012" name="Int. J. Syst. Evol. Microbiol.">
        <title>Magnetococcus marinus gen. nov., sp. nov., a marine, magnetotactic bacterium that represents a novel lineage (Magnetococcaceae fam. nov.; Magnetococcales ord. nov.) at the base of the Alphaproteobacteria.</title>
        <authorList>
            <person name="Bazylinski D.A."/>
            <person name="Williams T.J."/>
            <person name="Lefevre C.T."/>
            <person name="Berg R.J."/>
            <person name="Zhang C.L."/>
            <person name="Bowser S.S."/>
            <person name="Dean A.J."/>
            <person name="Beveridge T.J."/>
        </authorList>
    </citation>
    <scope>NUCLEOTIDE SEQUENCE [LARGE SCALE GENOMIC DNA]</scope>
    <source>
        <strain evidence="4">ATCC BAA-1437 / JCM 17883 / MC-1</strain>
    </source>
</reference>
<dbReference type="InterPro" id="IPR050322">
    <property type="entry name" value="Fe-S_cluster_asmbl/transfer"/>
</dbReference>
<dbReference type="NCBIfam" id="TIGR00049">
    <property type="entry name" value="iron-sulfur cluster assembly accessory protein"/>
    <property type="match status" value="1"/>
</dbReference>
<dbReference type="PANTHER" id="PTHR10072">
    <property type="entry name" value="IRON-SULFUR CLUSTER ASSEMBLY PROTEIN"/>
    <property type="match status" value="1"/>
</dbReference>
<reference evidence="4" key="1">
    <citation type="journal article" date="2009" name="Appl. Environ. Microbiol.">
        <title>Complete genome sequence of the chemolithoautotrophic marine magnetotactic coccus strain MC-1.</title>
        <authorList>
            <person name="Schubbe S."/>
            <person name="Williams T.J."/>
            <person name="Xie G."/>
            <person name="Kiss H.E."/>
            <person name="Brettin T.S."/>
            <person name="Martinez D."/>
            <person name="Ross C.A."/>
            <person name="Schuler D."/>
            <person name="Cox B.L."/>
            <person name="Nealson K.H."/>
            <person name="Bazylinski D.A."/>
        </authorList>
    </citation>
    <scope>NUCLEOTIDE SEQUENCE [LARGE SCALE GENOMIC DNA]</scope>
    <source>
        <strain evidence="4">ATCC BAA-1437 / JCM 17883 / MC-1</strain>
    </source>
</reference>
<keyword evidence="4" id="KW-1185">Reference proteome</keyword>
<dbReference type="HOGENOM" id="CLU_069054_4_2_5"/>
<comment type="similarity">
    <text evidence="1">Belongs to the HesB/IscA family.</text>
</comment>
<dbReference type="RefSeq" id="WP_011714902.1">
    <property type="nucleotide sequence ID" value="NC_008576.1"/>
</dbReference>
<dbReference type="PROSITE" id="PS01152">
    <property type="entry name" value="HESB"/>
    <property type="match status" value="1"/>
</dbReference>
<name>A0LD00_MAGMM</name>
<dbReference type="KEGG" id="mgm:Mmc1_3357"/>
<protein>
    <submittedName>
        <fullName evidence="3">Iron-sulfur cluster assembly accessory protein</fullName>
    </submittedName>
</protein>
<organism evidence="3 4">
    <name type="scientific">Magnetococcus marinus (strain ATCC BAA-1437 / JCM 17883 / MC-1)</name>
    <dbReference type="NCBI Taxonomy" id="156889"/>
    <lineage>
        <taxon>Bacteria</taxon>
        <taxon>Pseudomonadati</taxon>
        <taxon>Pseudomonadota</taxon>
        <taxon>Magnetococcia</taxon>
        <taxon>Magnetococcales</taxon>
        <taxon>Magnetococcaceae</taxon>
        <taxon>Magnetococcus</taxon>
    </lineage>
</organism>
<gene>
    <name evidence="3" type="ordered locus">Mmc1_3357</name>
</gene>
<dbReference type="AlphaFoldDB" id="A0LD00"/>
<evidence type="ECO:0000256" key="1">
    <source>
        <dbReference type="ARBA" id="ARBA00006718"/>
    </source>
</evidence>
<dbReference type="Proteomes" id="UP000002586">
    <property type="component" value="Chromosome"/>
</dbReference>
<dbReference type="STRING" id="156889.Mmc1_3357"/>
<accession>A0LD00</accession>
<evidence type="ECO:0000259" key="2">
    <source>
        <dbReference type="Pfam" id="PF01521"/>
    </source>
</evidence>
<evidence type="ECO:0000313" key="3">
    <source>
        <dbReference type="EMBL" id="ABK45843.1"/>
    </source>
</evidence>
<dbReference type="Pfam" id="PF01521">
    <property type="entry name" value="Fe-S_biosyn"/>
    <property type="match status" value="1"/>
</dbReference>
<feature type="domain" description="Core" evidence="2">
    <location>
        <begin position="3"/>
        <end position="103"/>
    </location>
</feature>
<dbReference type="GO" id="GO:0051537">
    <property type="term" value="F:2 iron, 2 sulfur cluster binding"/>
    <property type="evidence" value="ECO:0007669"/>
    <property type="project" value="UniProtKB-ARBA"/>
</dbReference>
<dbReference type="InterPro" id="IPR016092">
    <property type="entry name" value="ATAP"/>
</dbReference>
<sequence length="114" mass="12523">MFQLTPGAVKAAKRFIRYSEEPVLGLRVGINSGGCSGFRYEVELCKALVDGDELITIDGVKIYTDPVSIPYIKGMTIDFKETMMESKFVFDNPNASSSCGCGNSFEIHQIAEVE</sequence>
<dbReference type="InterPro" id="IPR035903">
    <property type="entry name" value="HesB-like_dom_sf"/>
</dbReference>
<dbReference type="Gene3D" id="2.60.300.12">
    <property type="entry name" value="HesB-like domain"/>
    <property type="match status" value="1"/>
</dbReference>
<dbReference type="EMBL" id="CP000471">
    <property type="protein sequence ID" value="ABK45843.1"/>
    <property type="molecule type" value="Genomic_DNA"/>
</dbReference>
<dbReference type="PANTHER" id="PTHR10072:SF41">
    <property type="entry name" value="IRON-SULFUR CLUSTER ASSEMBLY 1 HOMOLOG, MITOCHONDRIAL"/>
    <property type="match status" value="1"/>
</dbReference>
<evidence type="ECO:0000313" key="4">
    <source>
        <dbReference type="Proteomes" id="UP000002586"/>
    </source>
</evidence>
<dbReference type="GO" id="GO:0005737">
    <property type="term" value="C:cytoplasm"/>
    <property type="evidence" value="ECO:0007669"/>
    <property type="project" value="TreeGrafter"/>
</dbReference>
<dbReference type="InterPro" id="IPR017870">
    <property type="entry name" value="FeS_cluster_insertion_CS"/>
</dbReference>
<dbReference type="GO" id="GO:0016226">
    <property type="term" value="P:iron-sulfur cluster assembly"/>
    <property type="evidence" value="ECO:0007669"/>
    <property type="project" value="InterPro"/>
</dbReference>
<dbReference type="eggNOG" id="COG0316">
    <property type="taxonomic scope" value="Bacteria"/>
</dbReference>
<dbReference type="InterPro" id="IPR000361">
    <property type="entry name" value="ATAP_core_dom"/>
</dbReference>
<dbReference type="OrthoDB" id="9801228at2"/>
<proteinExistence type="inferred from homology"/>
<dbReference type="SUPFAM" id="SSF89360">
    <property type="entry name" value="HesB-like domain"/>
    <property type="match status" value="1"/>
</dbReference>